<sequence length="273" mass="30068">MRTTDSYAATRGFGRLFGGFNSHEGRTGAGSRSNRDNGNALRSCTCEKSQCWKLYCDCFTNNYYCGKSCSCDGCWNSIDKEDSVRAAREHIESRDSGGKKIASSSGMQTKGCNCMKSHCQKKYCECYNAGNGCSLNCRCAGCQNSYGKRQGTEPVIQSVSKRGRKPKNSIDVRILIENSKTIDHQPIQSSMENGQIVLNHDNQLPCIVPETRERQTSQETMILSRVMPEANENVSLLEAQYAAGSSSAQSELIQGSSDHSDEYMHASKPNTPN</sequence>
<protein>
    <recommendedName>
        <fullName evidence="5">CRC domain-containing protein</fullName>
    </recommendedName>
</protein>
<proteinExistence type="inferred from homology"/>
<dbReference type="PROSITE" id="PS51634">
    <property type="entry name" value="CRC"/>
    <property type="match status" value="1"/>
</dbReference>
<evidence type="ECO:0000256" key="2">
    <source>
        <dbReference type="ARBA" id="ARBA00007267"/>
    </source>
</evidence>
<dbReference type="Proteomes" id="UP000243459">
    <property type="component" value="Chromosome 9"/>
</dbReference>
<evidence type="ECO:0000259" key="5">
    <source>
        <dbReference type="PROSITE" id="PS51634"/>
    </source>
</evidence>
<dbReference type="Gramene" id="ONK58557">
    <property type="protein sequence ID" value="ONK58557"/>
    <property type="gene ID" value="A4U43_C09F14300"/>
</dbReference>
<dbReference type="SMART" id="SM01114">
    <property type="entry name" value="CXC"/>
    <property type="match status" value="2"/>
</dbReference>
<gene>
    <name evidence="6" type="ORF">A4U43_C09F14300</name>
</gene>
<dbReference type="GO" id="GO:0005634">
    <property type="term" value="C:nucleus"/>
    <property type="evidence" value="ECO:0007669"/>
    <property type="project" value="UniProtKB-SubCell"/>
</dbReference>
<dbReference type="Pfam" id="PF03638">
    <property type="entry name" value="TCR"/>
    <property type="match status" value="2"/>
</dbReference>
<accession>A0A5P1EAT2</accession>
<reference evidence="7" key="1">
    <citation type="journal article" date="2017" name="Nat. Commun.">
        <title>The asparagus genome sheds light on the origin and evolution of a young Y chromosome.</title>
        <authorList>
            <person name="Harkess A."/>
            <person name="Zhou J."/>
            <person name="Xu C."/>
            <person name="Bowers J.E."/>
            <person name="Van der Hulst R."/>
            <person name="Ayyampalayam S."/>
            <person name="Mercati F."/>
            <person name="Riccardi P."/>
            <person name="McKain M.R."/>
            <person name="Kakrana A."/>
            <person name="Tang H."/>
            <person name="Ray J."/>
            <person name="Groenendijk J."/>
            <person name="Arikit S."/>
            <person name="Mathioni S.M."/>
            <person name="Nakano M."/>
            <person name="Shan H."/>
            <person name="Telgmann-Rauber A."/>
            <person name="Kanno A."/>
            <person name="Yue Z."/>
            <person name="Chen H."/>
            <person name="Li W."/>
            <person name="Chen Y."/>
            <person name="Xu X."/>
            <person name="Zhang Y."/>
            <person name="Luo S."/>
            <person name="Chen H."/>
            <person name="Gao J."/>
            <person name="Mao Z."/>
            <person name="Pires J.C."/>
            <person name="Luo M."/>
            <person name="Kudrna D."/>
            <person name="Wing R.A."/>
            <person name="Meyers B.C."/>
            <person name="Yi K."/>
            <person name="Kong H."/>
            <person name="Lavrijsen P."/>
            <person name="Sunseri F."/>
            <person name="Falavigna A."/>
            <person name="Ye Y."/>
            <person name="Leebens-Mack J.H."/>
            <person name="Chen G."/>
        </authorList>
    </citation>
    <scope>NUCLEOTIDE SEQUENCE [LARGE SCALE GENOMIC DNA]</scope>
    <source>
        <strain evidence="7">cv. DH0086</strain>
    </source>
</reference>
<keyword evidence="7" id="KW-1185">Reference proteome</keyword>
<dbReference type="InterPro" id="IPR044522">
    <property type="entry name" value="TSO1-like"/>
</dbReference>
<evidence type="ECO:0000256" key="4">
    <source>
        <dbReference type="SAM" id="MobiDB-lite"/>
    </source>
</evidence>
<name>A0A5P1EAT2_ASPOF</name>
<dbReference type="GO" id="GO:0003700">
    <property type="term" value="F:DNA-binding transcription factor activity"/>
    <property type="evidence" value="ECO:0007669"/>
    <property type="project" value="InterPro"/>
</dbReference>
<dbReference type="AlphaFoldDB" id="A0A5P1EAT2"/>
<evidence type="ECO:0000313" key="7">
    <source>
        <dbReference type="Proteomes" id="UP000243459"/>
    </source>
</evidence>
<dbReference type="InterPro" id="IPR033467">
    <property type="entry name" value="Tesmin/TSO1-like_CXC"/>
</dbReference>
<organism evidence="6 7">
    <name type="scientific">Asparagus officinalis</name>
    <name type="common">Garden asparagus</name>
    <dbReference type="NCBI Taxonomy" id="4686"/>
    <lineage>
        <taxon>Eukaryota</taxon>
        <taxon>Viridiplantae</taxon>
        <taxon>Streptophyta</taxon>
        <taxon>Embryophyta</taxon>
        <taxon>Tracheophyta</taxon>
        <taxon>Spermatophyta</taxon>
        <taxon>Magnoliopsida</taxon>
        <taxon>Liliopsida</taxon>
        <taxon>Asparagales</taxon>
        <taxon>Asparagaceae</taxon>
        <taxon>Asparagoideae</taxon>
        <taxon>Asparagus</taxon>
    </lineage>
</organism>
<feature type="region of interest" description="Disordered" evidence="4">
    <location>
        <begin position="245"/>
        <end position="273"/>
    </location>
</feature>
<comment type="subcellular location">
    <subcellularLocation>
        <location evidence="1">Nucleus</location>
    </subcellularLocation>
</comment>
<comment type="similarity">
    <text evidence="2">Belongs to the lin-54 family.</text>
</comment>
<dbReference type="InterPro" id="IPR005172">
    <property type="entry name" value="CRC"/>
</dbReference>
<evidence type="ECO:0000256" key="1">
    <source>
        <dbReference type="ARBA" id="ARBA00004123"/>
    </source>
</evidence>
<dbReference type="PANTHER" id="PTHR46159">
    <property type="entry name" value="PROTEIN TESMIN/TSO1-LIKE CXC 2"/>
    <property type="match status" value="1"/>
</dbReference>
<evidence type="ECO:0000256" key="3">
    <source>
        <dbReference type="ARBA" id="ARBA00023242"/>
    </source>
</evidence>
<evidence type="ECO:0000313" key="6">
    <source>
        <dbReference type="EMBL" id="ONK58557.1"/>
    </source>
</evidence>
<dbReference type="PANTHER" id="PTHR46159:SF6">
    <property type="entry name" value="OS12G0605300 PROTEIN"/>
    <property type="match status" value="1"/>
</dbReference>
<keyword evidence="3" id="KW-0539">Nucleus</keyword>
<dbReference type="EMBL" id="CM007389">
    <property type="protein sequence ID" value="ONK58557.1"/>
    <property type="molecule type" value="Genomic_DNA"/>
</dbReference>
<feature type="domain" description="CRC" evidence="5">
    <location>
        <begin position="40"/>
        <end position="147"/>
    </location>
</feature>